<protein>
    <submittedName>
        <fullName evidence="1">Uncharacterized protein</fullName>
    </submittedName>
</protein>
<reference evidence="1 2" key="1">
    <citation type="submission" date="2023-05" db="EMBL/GenBank/DDBJ databases">
        <title>Streptantibioticus silvisoli sp. nov., acidotolerant actinomycetes 1 from pine litter.</title>
        <authorList>
            <person name="Swiecimska M."/>
            <person name="Golinska P."/>
            <person name="Sangal V."/>
            <person name="Wachnowicz B."/>
            <person name="Goodfellow M."/>
        </authorList>
    </citation>
    <scope>NUCLEOTIDE SEQUENCE [LARGE SCALE GENOMIC DNA]</scope>
    <source>
        <strain evidence="1 2">SL54</strain>
    </source>
</reference>
<evidence type="ECO:0000313" key="2">
    <source>
        <dbReference type="Proteomes" id="UP001156398"/>
    </source>
</evidence>
<keyword evidence="2" id="KW-1185">Reference proteome</keyword>
<dbReference type="EMBL" id="JAAGKO020000008">
    <property type="protein sequence ID" value="MDI5962770.1"/>
    <property type="molecule type" value="Genomic_DNA"/>
</dbReference>
<organism evidence="1 2">
    <name type="scientific">Streptantibioticus silvisoli</name>
    <dbReference type="NCBI Taxonomy" id="2705255"/>
    <lineage>
        <taxon>Bacteria</taxon>
        <taxon>Bacillati</taxon>
        <taxon>Actinomycetota</taxon>
        <taxon>Actinomycetes</taxon>
        <taxon>Kitasatosporales</taxon>
        <taxon>Streptomycetaceae</taxon>
        <taxon>Streptantibioticus</taxon>
    </lineage>
</organism>
<name>A0ABT6VXA5_9ACTN</name>
<gene>
    <name evidence="1" type="ORF">POF43_008595</name>
</gene>
<accession>A0ABT6VXA5</accession>
<dbReference type="RefSeq" id="WP_271325493.1">
    <property type="nucleotide sequence ID" value="NZ_JAAGKO020000008.1"/>
</dbReference>
<proteinExistence type="predicted"/>
<evidence type="ECO:0000313" key="1">
    <source>
        <dbReference type="EMBL" id="MDI5962770.1"/>
    </source>
</evidence>
<dbReference type="Proteomes" id="UP001156398">
    <property type="component" value="Unassembled WGS sequence"/>
</dbReference>
<sequence length="106" mass="10995">MAGANRLRVTDEGITNLCAALRKAGPEKIAQPSQPTAEEIGGDAVLDALGPAAYLTRVTVQGREAALNDFIKRIQDGNTHLCITDQALGAANLPAGGPLTLPGRHQ</sequence>
<comment type="caution">
    <text evidence="1">The sequence shown here is derived from an EMBL/GenBank/DDBJ whole genome shotgun (WGS) entry which is preliminary data.</text>
</comment>